<dbReference type="AlphaFoldDB" id="A0A345CZE1"/>
<organism evidence="1 2">
    <name type="scientific">Erwinia tracheiphila</name>
    <dbReference type="NCBI Taxonomy" id="65700"/>
    <lineage>
        <taxon>Bacteria</taxon>
        <taxon>Pseudomonadati</taxon>
        <taxon>Pseudomonadota</taxon>
        <taxon>Gammaproteobacteria</taxon>
        <taxon>Enterobacterales</taxon>
        <taxon>Erwiniaceae</taxon>
        <taxon>Erwinia</taxon>
    </lineage>
</organism>
<evidence type="ECO:0000313" key="1">
    <source>
        <dbReference type="EMBL" id="AXF78808.1"/>
    </source>
</evidence>
<gene>
    <name evidence="1" type="ORF">AV903_13735</name>
</gene>
<name>A0A345CZE1_9GAMM</name>
<dbReference type="Proteomes" id="UP000264980">
    <property type="component" value="Chromosome"/>
</dbReference>
<sequence length="28" mass="3342">MEVNQYRRINIWMAILGYSLDVLPVFLS</sequence>
<evidence type="ECO:0008006" key="3">
    <source>
        <dbReference type="Google" id="ProtNLM"/>
    </source>
</evidence>
<dbReference type="AntiFam" id="ANF00069">
    <property type="entry name" value="Translation of predicted DNA regulatory sequence"/>
</dbReference>
<reference evidence="1 2" key="1">
    <citation type="submission" date="2016-01" db="EMBL/GenBank/DDBJ databases">
        <authorList>
            <person name="Oliw E.H."/>
        </authorList>
    </citation>
    <scope>NUCLEOTIDE SEQUENCE [LARGE SCALE GENOMIC DNA]</scope>
    <source>
        <strain evidence="1 2">MDcuke</strain>
    </source>
</reference>
<proteinExistence type="predicted"/>
<accession>A0A345CZE1</accession>
<evidence type="ECO:0000313" key="2">
    <source>
        <dbReference type="Proteomes" id="UP000264980"/>
    </source>
</evidence>
<dbReference type="EMBL" id="CP013970">
    <property type="protein sequence ID" value="AXF78808.1"/>
    <property type="molecule type" value="Genomic_DNA"/>
</dbReference>
<protein>
    <recommendedName>
        <fullName evidence="3">DUF2684 family protein</fullName>
    </recommendedName>
</protein>